<dbReference type="CDD" id="cd10527">
    <property type="entry name" value="SET_LSMT"/>
    <property type="match status" value="1"/>
</dbReference>
<keyword evidence="2" id="KW-1185">Reference proteome</keyword>
<dbReference type="PANTHER" id="PTHR13271:SF34">
    <property type="entry name" value="N-LYSINE METHYLTRANSFERASE SETD6"/>
    <property type="match status" value="1"/>
</dbReference>
<evidence type="ECO:0000313" key="1">
    <source>
        <dbReference type="EMBL" id="OMJ70434.1"/>
    </source>
</evidence>
<dbReference type="OrthoDB" id="441812at2759"/>
<dbReference type="EMBL" id="MPUH01001088">
    <property type="protein sequence ID" value="OMJ70434.1"/>
    <property type="molecule type" value="Genomic_DNA"/>
</dbReference>
<gene>
    <name evidence="1" type="ORF">SteCoe_31595</name>
</gene>
<protein>
    <recommendedName>
        <fullName evidence="3">SET domain-containing protein</fullName>
    </recommendedName>
</protein>
<proteinExistence type="predicted"/>
<evidence type="ECO:0000313" key="2">
    <source>
        <dbReference type="Proteomes" id="UP000187209"/>
    </source>
</evidence>
<accession>A0A1R2B0W9</accession>
<organism evidence="1 2">
    <name type="scientific">Stentor coeruleus</name>
    <dbReference type="NCBI Taxonomy" id="5963"/>
    <lineage>
        <taxon>Eukaryota</taxon>
        <taxon>Sar</taxon>
        <taxon>Alveolata</taxon>
        <taxon>Ciliophora</taxon>
        <taxon>Postciliodesmatophora</taxon>
        <taxon>Heterotrichea</taxon>
        <taxon>Heterotrichida</taxon>
        <taxon>Stentoridae</taxon>
        <taxon>Stentor</taxon>
    </lineage>
</organism>
<reference evidence="1 2" key="1">
    <citation type="submission" date="2016-11" db="EMBL/GenBank/DDBJ databases">
        <title>The macronuclear genome of Stentor coeruleus: a giant cell with tiny introns.</title>
        <authorList>
            <person name="Slabodnick M."/>
            <person name="Ruby J.G."/>
            <person name="Reiff S.B."/>
            <person name="Swart E.C."/>
            <person name="Gosai S."/>
            <person name="Prabakaran S."/>
            <person name="Witkowska E."/>
            <person name="Larue G.E."/>
            <person name="Fisher S."/>
            <person name="Freeman R.M."/>
            <person name="Gunawardena J."/>
            <person name="Chu W."/>
            <person name="Stover N.A."/>
            <person name="Gregory B.D."/>
            <person name="Nowacki M."/>
            <person name="Derisi J."/>
            <person name="Roy S.W."/>
            <person name="Marshall W.F."/>
            <person name="Sood P."/>
        </authorList>
    </citation>
    <scope>NUCLEOTIDE SEQUENCE [LARGE SCALE GENOMIC DNA]</scope>
    <source>
        <strain evidence="1">WM001</strain>
    </source>
</reference>
<dbReference type="AlphaFoldDB" id="A0A1R2B0W9"/>
<name>A0A1R2B0W9_9CILI</name>
<dbReference type="PANTHER" id="PTHR13271">
    <property type="entry name" value="UNCHARACTERIZED PUTATIVE METHYLTRANSFERASE"/>
    <property type="match status" value="1"/>
</dbReference>
<dbReference type="InterPro" id="IPR050600">
    <property type="entry name" value="SETD3_SETD6_MTase"/>
</dbReference>
<sequence>MEGEPGYEIVEKSEAMRDLFRFGQSLGIKLNPNVTYPVFFPPGYPGVLALEHLEPNDTILTAPNSSMLHIKLANSEPLKKIYSKYLEDFAEGNGGENNRFIVYLLSELSKGKSSKWYPYLSTLPENIEQLSDWNAQELQELQDDALMQYSLGKHSQDMECNESLKNILQNYPSIIAPEYLDKINWAWRVICTRAYGRCLPQLSLIPIADLFNHQNVMTNYFYAKENELDDGVFDLGDDDHDDPMPYKVFTISAGKLGKLAVGNKKTDKAGLLMEKAKEEDRKIFVKKFKAALRGRNEVQEAPDCMFKIMCSENGILKGNQVCIQYGRYSNRQLLFQYGFAMKDNKYDYCILRIPVSEVYEDKGIEPPASEEPEYFEFKLKSDRLNSELLSFIRYIVWDYNTDPVLSFFEVGNLQLDLKVYERYIFLLENELKNFATSEEEDLELLTKQIHYRLFFAVIYK</sequence>
<dbReference type="Gene3D" id="3.90.1410.10">
    <property type="entry name" value="set domain protein methyltransferase, domain 1"/>
    <property type="match status" value="1"/>
</dbReference>
<evidence type="ECO:0008006" key="3">
    <source>
        <dbReference type="Google" id="ProtNLM"/>
    </source>
</evidence>
<dbReference type="Proteomes" id="UP000187209">
    <property type="component" value="Unassembled WGS sequence"/>
</dbReference>
<dbReference type="SUPFAM" id="SSF82199">
    <property type="entry name" value="SET domain"/>
    <property type="match status" value="2"/>
</dbReference>
<dbReference type="GO" id="GO:0016279">
    <property type="term" value="F:protein-lysine N-methyltransferase activity"/>
    <property type="evidence" value="ECO:0007669"/>
    <property type="project" value="TreeGrafter"/>
</dbReference>
<dbReference type="InterPro" id="IPR046341">
    <property type="entry name" value="SET_dom_sf"/>
</dbReference>
<dbReference type="GO" id="GO:0005634">
    <property type="term" value="C:nucleus"/>
    <property type="evidence" value="ECO:0007669"/>
    <property type="project" value="TreeGrafter"/>
</dbReference>
<comment type="caution">
    <text evidence="1">The sequence shown here is derived from an EMBL/GenBank/DDBJ whole genome shotgun (WGS) entry which is preliminary data.</text>
</comment>